<dbReference type="AlphaFoldDB" id="A0A549YIT0"/>
<name>A0A549YIT0_9BACI</name>
<accession>A0A549YIT0</accession>
<keyword evidence="1" id="KW-1133">Transmembrane helix</keyword>
<evidence type="ECO:0000259" key="2">
    <source>
        <dbReference type="Pfam" id="PF11738"/>
    </source>
</evidence>
<feature type="transmembrane region" description="Helical" evidence="1">
    <location>
        <begin position="41"/>
        <end position="59"/>
    </location>
</feature>
<keyword evidence="4" id="KW-1185">Reference proteome</keyword>
<comment type="caution">
    <text evidence="3">The sequence shown here is derived from an EMBL/GenBank/DDBJ whole genome shotgun (WGS) entry which is preliminary data.</text>
</comment>
<reference evidence="3 4" key="1">
    <citation type="submission" date="2019-07" db="EMBL/GenBank/DDBJ databases">
        <title>Genomic analysis of Lentibacillus sp. NKC851-2.</title>
        <authorList>
            <person name="Oh Y.J."/>
        </authorList>
    </citation>
    <scope>NUCLEOTIDE SEQUENCE [LARGE SCALE GENOMIC DNA]</scope>
    <source>
        <strain evidence="3 4">NKC851-2</strain>
    </source>
</reference>
<proteinExistence type="predicted"/>
<dbReference type="Proteomes" id="UP000319280">
    <property type="component" value="Unassembled WGS sequence"/>
</dbReference>
<evidence type="ECO:0000313" key="4">
    <source>
        <dbReference type="Proteomes" id="UP000319280"/>
    </source>
</evidence>
<protein>
    <submittedName>
        <fullName evidence="3">DUF3298 domain-containing protein</fullName>
    </submittedName>
</protein>
<keyword evidence="1" id="KW-0472">Membrane</keyword>
<dbReference type="InterPro" id="IPR021729">
    <property type="entry name" value="DUF3298"/>
</dbReference>
<dbReference type="EMBL" id="VJMZ01000001">
    <property type="protein sequence ID" value="TRM11781.1"/>
    <property type="molecule type" value="Genomic_DNA"/>
</dbReference>
<gene>
    <name evidence="3" type="ORF">FH966_08870</name>
</gene>
<organism evidence="3 4">
    <name type="scientific">Lentibacillus cibarius</name>
    <dbReference type="NCBI Taxonomy" id="2583219"/>
    <lineage>
        <taxon>Bacteria</taxon>
        <taxon>Bacillati</taxon>
        <taxon>Bacillota</taxon>
        <taxon>Bacilli</taxon>
        <taxon>Bacillales</taxon>
        <taxon>Bacillaceae</taxon>
        <taxon>Lentibacillus</taxon>
    </lineage>
</organism>
<sequence length="295" mass="33766">MMDEKLKQLKKKYMNTPIPKELDDVVHDTLMSKQKKPKRPNPNWFIGLAAAVMLFVLTINTSPVVAGNLAKIPVVGSVIQVLTISEIHVHEENYDADITTPNVHNFDDKQTENSLNQKYIQESKQLYDEFKNEVGNLKKNGEGHYNVDASYDVITDNEKILSIKRTVQKTQASSYETIKFDTIDKQKEMLLTLPILFKDDSYISTISNVIKDQMREQIRNDENKVYWVRDAGINLPPEGVFDQIDANQSFYINENYKLVIAFDDYEVGPGYMGTAEFVIPTEKIANELEGDAYIK</sequence>
<keyword evidence="1" id="KW-0812">Transmembrane</keyword>
<evidence type="ECO:0000313" key="3">
    <source>
        <dbReference type="EMBL" id="TRM11781.1"/>
    </source>
</evidence>
<evidence type="ECO:0000256" key="1">
    <source>
        <dbReference type="SAM" id="Phobius"/>
    </source>
</evidence>
<dbReference type="InterPro" id="IPR037126">
    <property type="entry name" value="PdaC/RsiV-like_sf"/>
</dbReference>
<dbReference type="Gene3D" id="3.30.565.40">
    <property type="entry name" value="Fervidobacterium nodosum Rt17-B1 like"/>
    <property type="match status" value="1"/>
</dbReference>
<dbReference type="Pfam" id="PF11738">
    <property type="entry name" value="DUF3298"/>
    <property type="match status" value="1"/>
</dbReference>
<dbReference type="Gene3D" id="3.90.640.20">
    <property type="entry name" value="Heat-shock cognate protein, ATPase"/>
    <property type="match status" value="1"/>
</dbReference>
<feature type="domain" description="DUF3298" evidence="2">
    <location>
        <begin position="196"/>
        <end position="281"/>
    </location>
</feature>